<dbReference type="Gene3D" id="2.170.140.10">
    <property type="entry name" value="Chitin binding domain"/>
    <property type="match status" value="1"/>
</dbReference>
<reference evidence="4 5" key="1">
    <citation type="journal article" date="2017" name="Curr. Biol.">
        <title>Genome architecture and evolution of a unichromosomal asexual nematode.</title>
        <authorList>
            <person name="Fradin H."/>
            <person name="Zegar C."/>
            <person name="Gutwein M."/>
            <person name="Lucas J."/>
            <person name="Kovtun M."/>
            <person name="Corcoran D."/>
            <person name="Baugh L.R."/>
            <person name="Kiontke K."/>
            <person name="Gunsalus K."/>
            <person name="Fitch D.H."/>
            <person name="Piano F."/>
        </authorList>
    </citation>
    <scope>NUCLEOTIDE SEQUENCE [LARGE SCALE GENOMIC DNA]</scope>
    <source>
        <strain evidence="4">PF1309</strain>
    </source>
</reference>
<dbReference type="GO" id="GO:0008061">
    <property type="term" value="F:chitin binding"/>
    <property type="evidence" value="ECO:0007669"/>
    <property type="project" value="InterPro"/>
</dbReference>
<sequence length="260" mass="27969">MILFLSAFILVPVLVFAAPGDPAPNDFSNSDKVAVYLESFATTYENDPQIINLVMSNGYGTYDGWGFTGLAEVTNANAALLVGTYPEFECDRYCTNPGLYRNCNPSPAMSNSSACYSACMQNCQDSKGLCMYLSQGDSQPFEDIWGTQCCISNSTWQTLKANGDSCGFSYEETTTTSTTTTTTTTTTTSAPTPTPTTTGSGNFHSPSDCPNLPNGNYAMSACGHQFLTCSNGLAYVMNCPANLVYNWNTNQCDWPSNMGC</sequence>
<dbReference type="PROSITE" id="PS50940">
    <property type="entry name" value="CHIT_BIND_II"/>
    <property type="match status" value="1"/>
</dbReference>
<dbReference type="SUPFAM" id="SSF57625">
    <property type="entry name" value="Invertebrate chitin-binding proteins"/>
    <property type="match status" value="1"/>
</dbReference>
<dbReference type="Pfam" id="PF01607">
    <property type="entry name" value="CBM_14"/>
    <property type="match status" value="1"/>
</dbReference>
<proteinExistence type="predicted"/>
<evidence type="ECO:0000313" key="4">
    <source>
        <dbReference type="EMBL" id="PAV65370.1"/>
    </source>
</evidence>
<comment type="caution">
    <text evidence="4">The sequence shown here is derived from an EMBL/GenBank/DDBJ whole genome shotgun (WGS) entry which is preliminary data.</text>
</comment>
<evidence type="ECO:0000256" key="2">
    <source>
        <dbReference type="SAM" id="SignalP"/>
    </source>
</evidence>
<evidence type="ECO:0000313" key="5">
    <source>
        <dbReference type="Proteomes" id="UP000218231"/>
    </source>
</evidence>
<keyword evidence="2" id="KW-0732">Signal</keyword>
<dbReference type="InterPro" id="IPR002557">
    <property type="entry name" value="Chitin-bd_dom"/>
</dbReference>
<dbReference type="Proteomes" id="UP000218231">
    <property type="component" value="Unassembled WGS sequence"/>
</dbReference>
<feature type="compositionally biased region" description="Low complexity" evidence="1">
    <location>
        <begin position="177"/>
        <end position="198"/>
    </location>
</feature>
<dbReference type="SMART" id="SM00494">
    <property type="entry name" value="ChtBD2"/>
    <property type="match status" value="1"/>
</dbReference>
<evidence type="ECO:0000256" key="1">
    <source>
        <dbReference type="SAM" id="MobiDB-lite"/>
    </source>
</evidence>
<keyword evidence="5" id="KW-1185">Reference proteome</keyword>
<feature type="region of interest" description="Disordered" evidence="1">
    <location>
        <begin position="177"/>
        <end position="204"/>
    </location>
</feature>
<organism evidence="4 5">
    <name type="scientific">Diploscapter pachys</name>
    <dbReference type="NCBI Taxonomy" id="2018661"/>
    <lineage>
        <taxon>Eukaryota</taxon>
        <taxon>Metazoa</taxon>
        <taxon>Ecdysozoa</taxon>
        <taxon>Nematoda</taxon>
        <taxon>Chromadorea</taxon>
        <taxon>Rhabditida</taxon>
        <taxon>Rhabditina</taxon>
        <taxon>Rhabditomorpha</taxon>
        <taxon>Rhabditoidea</taxon>
        <taxon>Rhabditidae</taxon>
        <taxon>Diploscapter</taxon>
    </lineage>
</organism>
<feature type="chain" id="PRO_5012223396" description="Chitin-binding type-2 domain-containing protein" evidence="2">
    <location>
        <begin position="18"/>
        <end position="260"/>
    </location>
</feature>
<protein>
    <recommendedName>
        <fullName evidence="3">Chitin-binding type-2 domain-containing protein</fullName>
    </recommendedName>
</protein>
<dbReference type="InterPro" id="IPR036508">
    <property type="entry name" value="Chitin-bd_dom_sf"/>
</dbReference>
<dbReference type="EMBL" id="LIAE01010209">
    <property type="protein sequence ID" value="PAV65370.1"/>
    <property type="molecule type" value="Genomic_DNA"/>
</dbReference>
<dbReference type="GO" id="GO:0005576">
    <property type="term" value="C:extracellular region"/>
    <property type="evidence" value="ECO:0007669"/>
    <property type="project" value="InterPro"/>
</dbReference>
<feature type="signal peptide" evidence="2">
    <location>
        <begin position="1"/>
        <end position="17"/>
    </location>
</feature>
<feature type="domain" description="Chitin-binding type-2" evidence="3">
    <location>
        <begin position="206"/>
        <end position="260"/>
    </location>
</feature>
<accession>A0A2A2JUT5</accession>
<gene>
    <name evidence="4" type="ORF">WR25_19299</name>
</gene>
<evidence type="ECO:0000259" key="3">
    <source>
        <dbReference type="PROSITE" id="PS50940"/>
    </source>
</evidence>
<name>A0A2A2JUT5_9BILA</name>
<dbReference type="AlphaFoldDB" id="A0A2A2JUT5"/>
<dbReference type="OrthoDB" id="5914859at2759"/>